<name>A0A0F9VFL2_9ZZZZ</name>
<dbReference type="PROSITE" id="PS51257">
    <property type="entry name" value="PROKAR_LIPOPROTEIN"/>
    <property type="match status" value="1"/>
</dbReference>
<feature type="domain" description="DUF11" evidence="2">
    <location>
        <begin position="312"/>
        <end position="406"/>
    </location>
</feature>
<dbReference type="InterPro" id="IPR047589">
    <property type="entry name" value="DUF11_rpt"/>
</dbReference>
<evidence type="ECO:0000259" key="2">
    <source>
        <dbReference type="Pfam" id="PF01345"/>
    </source>
</evidence>
<protein>
    <recommendedName>
        <fullName evidence="2">DUF11 domain-containing protein</fullName>
    </recommendedName>
</protein>
<dbReference type="Gene3D" id="2.60.40.10">
    <property type="entry name" value="Immunoglobulins"/>
    <property type="match status" value="1"/>
</dbReference>
<dbReference type="EMBL" id="LAZR01000549">
    <property type="protein sequence ID" value="KKN64603.1"/>
    <property type="molecule type" value="Genomic_DNA"/>
</dbReference>
<evidence type="ECO:0000313" key="3">
    <source>
        <dbReference type="EMBL" id="KKN64603.1"/>
    </source>
</evidence>
<comment type="caution">
    <text evidence="3">The sequence shown here is derived from an EMBL/GenBank/DDBJ whole genome shotgun (WGS) entry which is preliminary data.</text>
</comment>
<dbReference type="InterPro" id="IPR051172">
    <property type="entry name" value="Chlamydia_OmcB"/>
</dbReference>
<dbReference type="AlphaFoldDB" id="A0A0F9VFL2"/>
<dbReference type="PANTHER" id="PTHR34819:SF3">
    <property type="entry name" value="CELL SURFACE PROTEIN"/>
    <property type="match status" value="1"/>
</dbReference>
<organism evidence="3">
    <name type="scientific">marine sediment metagenome</name>
    <dbReference type="NCBI Taxonomy" id="412755"/>
    <lineage>
        <taxon>unclassified sequences</taxon>
        <taxon>metagenomes</taxon>
        <taxon>ecological metagenomes</taxon>
    </lineage>
</organism>
<proteinExistence type="predicted"/>
<accession>A0A0F9VFL2</accession>
<reference evidence="3" key="1">
    <citation type="journal article" date="2015" name="Nature">
        <title>Complex archaea that bridge the gap between prokaryotes and eukaryotes.</title>
        <authorList>
            <person name="Spang A."/>
            <person name="Saw J.H."/>
            <person name="Jorgensen S.L."/>
            <person name="Zaremba-Niedzwiedzka K."/>
            <person name="Martijn J."/>
            <person name="Lind A.E."/>
            <person name="van Eijk R."/>
            <person name="Schleper C."/>
            <person name="Guy L."/>
            <person name="Ettema T.J."/>
        </authorList>
    </citation>
    <scope>NUCLEOTIDE SEQUENCE</scope>
</reference>
<dbReference type="Pfam" id="PF01345">
    <property type="entry name" value="DUF11"/>
    <property type="match status" value="2"/>
</dbReference>
<gene>
    <name evidence="3" type="ORF">LCGC14_0489800</name>
</gene>
<feature type="region of interest" description="Disordered" evidence="1">
    <location>
        <begin position="478"/>
        <end position="502"/>
    </location>
</feature>
<dbReference type="InterPro" id="IPR001434">
    <property type="entry name" value="OmcB-like_DUF11"/>
</dbReference>
<dbReference type="InterPro" id="IPR013783">
    <property type="entry name" value="Ig-like_fold"/>
</dbReference>
<evidence type="ECO:0000256" key="1">
    <source>
        <dbReference type="SAM" id="MobiDB-lite"/>
    </source>
</evidence>
<dbReference type="PANTHER" id="PTHR34819">
    <property type="entry name" value="LARGE CYSTEINE-RICH PERIPLASMIC PROTEIN OMCB"/>
    <property type="match status" value="1"/>
</dbReference>
<feature type="domain" description="DUF11" evidence="2">
    <location>
        <begin position="424"/>
        <end position="472"/>
    </location>
</feature>
<sequence>MNTTHRLRILAIVSLAVIGTLAGCRDTMPHSFTWPTSGDTIPTHPKPPEGGYYTDWDPYAATLEVTPVKDVNLVRTQHVLIATVRDKQGQPLPNRRVEWVIADGGVGDIIQVDESGFRASRGYKLTNKFAVSHTNNGPHVLDQGTPDPSDDIHLTAGQTWCVITSPIEGTTHVIAFAPGIYDSTKHKVFAVKHWYDVAYEFPPEAANRVAAPHEFVTRITRHSDGAPLAGFEVTYRIVSGPAAVLQPGGKEVVTVRSDANGLATVTLEQTEQVAGANQLEIDVVRPTTEAGLPHAQIATGRTSKTWLMPAIDITKKAPSKALLGEAFLYEIWVCNPSQVYADNVVVRDDLPDGITYVNSTPAATVSGQQLAWSVGRLPAGGKKAFRVTVKPTVTGPVTNRVSVHAELGLSDEAESKTLIIAAKLSVTKTAPEEALICDPIPYTILVSNTGNAPATNVRLHDVLPEGLTVHEGRGKLVSDLGTLEPGESKHSFEGWEKRGRSS</sequence>
<dbReference type="NCBIfam" id="TIGR01451">
    <property type="entry name" value="B_ant_repeat"/>
    <property type="match status" value="2"/>
</dbReference>
<feature type="compositionally biased region" description="Basic and acidic residues" evidence="1">
    <location>
        <begin position="486"/>
        <end position="502"/>
    </location>
</feature>